<dbReference type="InterPro" id="IPR009100">
    <property type="entry name" value="AcylCoA_DH/oxidase_NM_dom_sf"/>
</dbReference>
<dbReference type="Gene3D" id="1.10.540.10">
    <property type="entry name" value="Acyl-CoA dehydrogenase/oxidase, N-terminal domain"/>
    <property type="match status" value="1"/>
</dbReference>
<dbReference type="InterPro" id="IPR046373">
    <property type="entry name" value="Acyl-CoA_Oxase/DH_mid-dom_sf"/>
</dbReference>
<keyword evidence="5" id="KW-1185">Reference proteome</keyword>
<evidence type="ECO:0000259" key="3">
    <source>
        <dbReference type="Pfam" id="PF08028"/>
    </source>
</evidence>
<proteinExistence type="predicted"/>
<dbReference type="RefSeq" id="WP_305105280.1">
    <property type="nucleotide sequence ID" value="NZ_JAUTWS010000017.1"/>
</dbReference>
<evidence type="ECO:0000256" key="1">
    <source>
        <dbReference type="ARBA" id="ARBA00023002"/>
    </source>
</evidence>
<dbReference type="EMBL" id="JAUTWS010000017">
    <property type="protein sequence ID" value="MDO9710418.1"/>
    <property type="molecule type" value="Genomic_DNA"/>
</dbReference>
<evidence type="ECO:0000256" key="2">
    <source>
        <dbReference type="SAM" id="MobiDB-lite"/>
    </source>
</evidence>
<dbReference type="PIRSF" id="PIRSF016578">
    <property type="entry name" value="HsaA"/>
    <property type="match status" value="1"/>
</dbReference>
<name>A0ABT9E2P1_9PROT</name>
<comment type="caution">
    <text evidence="4">The sequence shown here is derived from an EMBL/GenBank/DDBJ whole genome shotgun (WGS) entry which is preliminary data.</text>
</comment>
<feature type="region of interest" description="Disordered" evidence="2">
    <location>
        <begin position="1"/>
        <end position="20"/>
    </location>
</feature>
<accession>A0ABT9E2P1</accession>
<dbReference type="Pfam" id="PF08028">
    <property type="entry name" value="Acyl-CoA_dh_2"/>
    <property type="match status" value="1"/>
</dbReference>
<evidence type="ECO:0000313" key="5">
    <source>
        <dbReference type="Proteomes" id="UP001243009"/>
    </source>
</evidence>
<evidence type="ECO:0000313" key="4">
    <source>
        <dbReference type="EMBL" id="MDO9710418.1"/>
    </source>
</evidence>
<reference evidence="4 5" key="1">
    <citation type="submission" date="2023-08" db="EMBL/GenBank/DDBJ databases">
        <title>The draft genome sequence of Paracraurococcus sp. LOR1-02.</title>
        <authorList>
            <person name="Kingkaew E."/>
            <person name="Tanasupawat S."/>
        </authorList>
    </citation>
    <scope>NUCLEOTIDE SEQUENCE [LARGE SCALE GENOMIC DNA]</scope>
    <source>
        <strain evidence="4 5">LOR1-02</strain>
    </source>
</reference>
<organism evidence="4 5">
    <name type="scientific">Paracraurococcus lichenis</name>
    <dbReference type="NCBI Taxonomy" id="3064888"/>
    <lineage>
        <taxon>Bacteria</taxon>
        <taxon>Pseudomonadati</taxon>
        <taxon>Pseudomonadota</taxon>
        <taxon>Alphaproteobacteria</taxon>
        <taxon>Acetobacterales</taxon>
        <taxon>Roseomonadaceae</taxon>
        <taxon>Paracraurococcus</taxon>
    </lineage>
</organism>
<sequence>MQLALVADRPRALPQPEPGLTPGDLIERAIALRPLLRQRQEAHEALGTYSAEVHAAFDRAGFYRITQPRLFGGYEFTLPDYCRTMVEVTRGDPGVGWCLTLAASHGWVVASHWPEAAQREIFGPEGVFAAPHRAAPMGTVTPAEGGYRVTGCWNYCSGIPHATHLMATAFLQDGTTPPRTVLAMIPRRDLEILDDWGGDHTLGMRASGSNSVAVKDALVPAHHVVPFEVLFARPTGMENGTHGTRLHGNPMYLGRLMGPYHASLVSVVVGAAWAAIDEYERITTTMKTYVDPSLLRADHTDFQRPLGLAMAQADAAEAILLGGAQRYMDLCQRWARDGTPITVEDNIRLWTMIQQGGAMAAGVVEDLFHAAGAFTTKKGNRLQRYFRDVQMYRTHLSAQRLEFATYLGRAHLGRPTGFRGL</sequence>
<protein>
    <recommendedName>
        <fullName evidence="3">Acyl-CoA dehydrogenase C-terminal domain-containing protein</fullName>
    </recommendedName>
</protein>
<feature type="domain" description="Acyl-CoA dehydrogenase C-terminal" evidence="3">
    <location>
        <begin position="264"/>
        <end position="399"/>
    </location>
</feature>
<dbReference type="Proteomes" id="UP001243009">
    <property type="component" value="Unassembled WGS sequence"/>
</dbReference>
<dbReference type="InterPro" id="IPR013107">
    <property type="entry name" value="Acyl-CoA_DH_C"/>
</dbReference>
<dbReference type="Gene3D" id="1.20.140.10">
    <property type="entry name" value="Butyryl-CoA Dehydrogenase, subunit A, domain 3"/>
    <property type="match status" value="1"/>
</dbReference>
<gene>
    <name evidence="4" type="ORF">Q7A36_18840</name>
</gene>
<keyword evidence="1" id="KW-0560">Oxidoreductase</keyword>
<dbReference type="Gene3D" id="2.40.110.10">
    <property type="entry name" value="Butyryl-CoA Dehydrogenase, subunit A, domain 2"/>
    <property type="match status" value="1"/>
</dbReference>
<dbReference type="InterPro" id="IPR036250">
    <property type="entry name" value="AcylCo_DH-like_C"/>
</dbReference>
<dbReference type="InterPro" id="IPR037069">
    <property type="entry name" value="AcylCoA_DH/ox_N_sf"/>
</dbReference>
<dbReference type="SUPFAM" id="SSF56645">
    <property type="entry name" value="Acyl-CoA dehydrogenase NM domain-like"/>
    <property type="match status" value="1"/>
</dbReference>
<dbReference type="SUPFAM" id="SSF47203">
    <property type="entry name" value="Acyl-CoA dehydrogenase C-terminal domain-like"/>
    <property type="match status" value="1"/>
</dbReference>